<evidence type="ECO:0000256" key="3">
    <source>
        <dbReference type="ARBA" id="ARBA00022801"/>
    </source>
</evidence>
<keyword evidence="4 6" id="KW-0862">Zinc</keyword>
<evidence type="ECO:0000313" key="8">
    <source>
        <dbReference type="EMBL" id="MFD0883738.1"/>
    </source>
</evidence>
<keyword evidence="9" id="KW-1185">Reference proteome</keyword>
<evidence type="ECO:0000256" key="4">
    <source>
        <dbReference type="ARBA" id="ARBA00022833"/>
    </source>
</evidence>
<name>A0ABW3DJ20_9ACTN</name>
<keyword evidence="1 6" id="KW-0645">Protease</keyword>
<evidence type="ECO:0000256" key="6">
    <source>
        <dbReference type="RuleBase" id="RU003983"/>
    </source>
</evidence>
<evidence type="ECO:0000256" key="1">
    <source>
        <dbReference type="ARBA" id="ARBA00022670"/>
    </source>
</evidence>
<dbReference type="Proteomes" id="UP001597024">
    <property type="component" value="Unassembled WGS sequence"/>
</dbReference>
<evidence type="ECO:0000256" key="2">
    <source>
        <dbReference type="ARBA" id="ARBA00022723"/>
    </source>
</evidence>
<keyword evidence="3 6" id="KW-0378">Hydrolase</keyword>
<keyword evidence="2" id="KW-0479">Metal-binding</keyword>
<evidence type="ECO:0000259" key="7">
    <source>
        <dbReference type="Pfam" id="PF01435"/>
    </source>
</evidence>
<dbReference type="GO" id="GO:0008237">
    <property type="term" value="F:metallopeptidase activity"/>
    <property type="evidence" value="ECO:0007669"/>
    <property type="project" value="UniProtKB-KW"/>
</dbReference>
<evidence type="ECO:0000313" key="9">
    <source>
        <dbReference type="Proteomes" id="UP001597024"/>
    </source>
</evidence>
<proteinExistence type="inferred from homology"/>
<organism evidence="8 9">
    <name type="scientific">Streptosporangium algeriense</name>
    <dbReference type="NCBI Taxonomy" id="1682748"/>
    <lineage>
        <taxon>Bacteria</taxon>
        <taxon>Bacillati</taxon>
        <taxon>Actinomycetota</taxon>
        <taxon>Actinomycetes</taxon>
        <taxon>Streptosporangiales</taxon>
        <taxon>Streptosporangiaceae</taxon>
        <taxon>Streptosporangium</taxon>
    </lineage>
</organism>
<dbReference type="EMBL" id="JBHTHX010000067">
    <property type="protein sequence ID" value="MFD0883738.1"/>
    <property type="molecule type" value="Genomic_DNA"/>
</dbReference>
<gene>
    <name evidence="8" type="ORF">ACFQ08_04105</name>
</gene>
<comment type="similarity">
    <text evidence="6">Belongs to the peptidase M48 family.</text>
</comment>
<sequence length="102" mass="10841">MFETGLPIGAAGALIALAQLPLRPLSRYRELAADRGAAVQLGHPALLASALQKVHPAADAEPRVLRLPALGLVPPRLARFPRLSVHSSLAQRMNGLKALTRE</sequence>
<feature type="domain" description="Peptidase M48" evidence="7">
    <location>
        <begin position="12"/>
        <end position="98"/>
    </location>
</feature>
<dbReference type="InterPro" id="IPR001915">
    <property type="entry name" value="Peptidase_M48"/>
</dbReference>
<dbReference type="Pfam" id="PF01435">
    <property type="entry name" value="Peptidase_M48"/>
    <property type="match status" value="1"/>
</dbReference>
<keyword evidence="5 6" id="KW-0482">Metalloprotease</keyword>
<accession>A0ABW3DJ20</accession>
<dbReference type="EC" id="3.4.24.-" evidence="8"/>
<comment type="caution">
    <text evidence="8">The sequence shown here is derived from an EMBL/GenBank/DDBJ whole genome shotgun (WGS) entry which is preliminary data.</text>
</comment>
<comment type="cofactor">
    <cofactor evidence="6">
        <name>Zn(2+)</name>
        <dbReference type="ChEBI" id="CHEBI:29105"/>
    </cofactor>
    <text evidence="6">Binds 1 zinc ion per subunit.</text>
</comment>
<reference evidence="9" key="1">
    <citation type="journal article" date="2019" name="Int. J. Syst. Evol. Microbiol.">
        <title>The Global Catalogue of Microorganisms (GCM) 10K type strain sequencing project: providing services to taxonomists for standard genome sequencing and annotation.</title>
        <authorList>
            <consortium name="The Broad Institute Genomics Platform"/>
            <consortium name="The Broad Institute Genome Sequencing Center for Infectious Disease"/>
            <person name="Wu L."/>
            <person name="Ma J."/>
        </authorList>
    </citation>
    <scope>NUCLEOTIDE SEQUENCE [LARGE SCALE GENOMIC DNA]</scope>
    <source>
        <strain evidence="9">CCUG 62974</strain>
    </source>
</reference>
<evidence type="ECO:0000256" key="5">
    <source>
        <dbReference type="ARBA" id="ARBA00023049"/>
    </source>
</evidence>
<protein>
    <submittedName>
        <fullName evidence="8">M48 family metalloprotease</fullName>
        <ecNumber evidence="8">3.4.24.-</ecNumber>
    </submittedName>
</protein>